<dbReference type="PRINTS" id="PR00411">
    <property type="entry name" value="PNDRDTASEI"/>
</dbReference>
<dbReference type="PANTHER" id="PTHR43735:SF3">
    <property type="entry name" value="FERROPTOSIS SUPPRESSOR PROTEIN 1"/>
    <property type="match status" value="1"/>
</dbReference>
<evidence type="ECO:0000256" key="4">
    <source>
        <dbReference type="ARBA" id="ARBA00023002"/>
    </source>
</evidence>
<dbReference type="GO" id="GO:0050660">
    <property type="term" value="F:flavin adenine dinucleotide binding"/>
    <property type="evidence" value="ECO:0007669"/>
    <property type="project" value="TreeGrafter"/>
</dbReference>
<dbReference type="Proteomes" id="UP001338582">
    <property type="component" value="Chromosome 6"/>
</dbReference>
<keyword evidence="3" id="KW-0274">FAD</keyword>
<dbReference type="AlphaFoldDB" id="A0AAX4HFL0"/>
<protein>
    <recommendedName>
        <fullName evidence="6">FAD/NAD(P)-binding domain-containing protein</fullName>
    </recommendedName>
</protein>
<name>A0AAX4HFL0_9ASCO</name>
<dbReference type="KEGG" id="asau:88175824"/>
<dbReference type="Gene3D" id="3.50.50.60">
    <property type="entry name" value="FAD/NAD(P)-binding domain"/>
    <property type="match status" value="2"/>
</dbReference>
<reference evidence="7 8" key="1">
    <citation type="submission" date="2023-10" db="EMBL/GenBank/DDBJ databases">
        <title>Draft Genome Sequence of Candida saopaulonensis from a very Premature Infant with Sepsis.</title>
        <authorList>
            <person name="Ning Y."/>
            <person name="Dai R."/>
            <person name="Xiao M."/>
            <person name="Xu Y."/>
            <person name="Yan Q."/>
            <person name="Zhang L."/>
        </authorList>
    </citation>
    <scope>NUCLEOTIDE SEQUENCE [LARGE SCALE GENOMIC DNA]</scope>
    <source>
        <strain evidence="7 8">19XY460</strain>
    </source>
</reference>
<dbReference type="GeneID" id="88175824"/>
<dbReference type="EMBL" id="CP138899">
    <property type="protein sequence ID" value="WPK27377.1"/>
    <property type="molecule type" value="Genomic_DNA"/>
</dbReference>
<keyword evidence="8" id="KW-1185">Reference proteome</keyword>
<feature type="transmembrane region" description="Helical" evidence="5">
    <location>
        <begin position="12"/>
        <end position="35"/>
    </location>
</feature>
<dbReference type="RefSeq" id="XP_062879755.1">
    <property type="nucleotide sequence ID" value="XM_063023685.1"/>
</dbReference>
<dbReference type="InterPro" id="IPR036188">
    <property type="entry name" value="FAD/NAD-bd_sf"/>
</dbReference>
<feature type="domain" description="FAD/NAD(P)-binding" evidence="6">
    <location>
        <begin position="18"/>
        <end position="339"/>
    </location>
</feature>
<dbReference type="GO" id="GO:0005737">
    <property type="term" value="C:cytoplasm"/>
    <property type="evidence" value="ECO:0007669"/>
    <property type="project" value="TreeGrafter"/>
</dbReference>
<dbReference type="InterPro" id="IPR023753">
    <property type="entry name" value="FAD/NAD-binding_dom"/>
</dbReference>
<keyword evidence="5" id="KW-0472">Membrane</keyword>
<evidence type="ECO:0000259" key="6">
    <source>
        <dbReference type="Pfam" id="PF07992"/>
    </source>
</evidence>
<evidence type="ECO:0000313" key="8">
    <source>
        <dbReference type="Proteomes" id="UP001338582"/>
    </source>
</evidence>
<sequence>MTEVAGPIHKKAIPLSTNVLIIGGAYAGLSALVAMKNHARNRTCDTKISATIIEPKAGLLNILGIPRAIVDVDFAKTQYVPFQNLQDLKFHRLISDDQQVCDGLGKSLGSDSEENLSITYVQGAVSELTSQSAVYALNNDASNKQTIAFEYVVIATGRNRQWPTSPLAFNYDSYMEEMVEFNKNVIQSKSIGVIGAGAVGIEIAGDIKNRYKDKDVYLIHPHEKFPPEPLSEEFQDACRQSLERGGVSIMTQRRVATESEDKKLTFTDGTELQTDFNYWCNAFRNNTDLFEGDLKKYISPKNNVYVNEYLQLEMPEQVDCLPNVFAIGDLVEFPIIKSAGWALYMGRQVANNILLMILDGKLVENMPDLTKMPKGMVLIAGNEELVSLLDGVVELNNENYVEEYKDYCLGKIRVTLGA</sequence>
<dbReference type="GO" id="GO:0004174">
    <property type="term" value="F:electron-transferring-flavoprotein dehydrogenase activity"/>
    <property type="evidence" value="ECO:0007669"/>
    <property type="project" value="TreeGrafter"/>
</dbReference>
<proteinExistence type="inferred from homology"/>
<evidence type="ECO:0000256" key="1">
    <source>
        <dbReference type="ARBA" id="ARBA00006442"/>
    </source>
</evidence>
<dbReference type="PRINTS" id="PR00368">
    <property type="entry name" value="FADPNR"/>
</dbReference>
<dbReference type="PANTHER" id="PTHR43735">
    <property type="entry name" value="APOPTOSIS-INDUCING FACTOR 1"/>
    <property type="match status" value="1"/>
</dbReference>
<keyword evidence="4" id="KW-0560">Oxidoreductase</keyword>
<keyword evidence="2" id="KW-0285">Flavoprotein</keyword>
<evidence type="ECO:0000256" key="5">
    <source>
        <dbReference type="SAM" id="Phobius"/>
    </source>
</evidence>
<comment type="similarity">
    <text evidence="1">Belongs to the FAD-dependent oxidoreductase family.</text>
</comment>
<dbReference type="SUPFAM" id="SSF51905">
    <property type="entry name" value="FAD/NAD(P)-binding domain"/>
    <property type="match status" value="1"/>
</dbReference>
<organism evidence="7 8">
    <name type="scientific">Australozyma saopauloensis</name>
    <dbReference type="NCBI Taxonomy" id="291208"/>
    <lineage>
        <taxon>Eukaryota</taxon>
        <taxon>Fungi</taxon>
        <taxon>Dikarya</taxon>
        <taxon>Ascomycota</taxon>
        <taxon>Saccharomycotina</taxon>
        <taxon>Pichiomycetes</taxon>
        <taxon>Metschnikowiaceae</taxon>
        <taxon>Australozyma</taxon>
    </lineage>
</organism>
<evidence type="ECO:0000256" key="2">
    <source>
        <dbReference type="ARBA" id="ARBA00022630"/>
    </source>
</evidence>
<keyword evidence="5" id="KW-1133">Transmembrane helix</keyword>
<gene>
    <name evidence="7" type="ORF">PUMCH_004764</name>
</gene>
<accession>A0AAX4HFL0</accession>
<evidence type="ECO:0000313" key="7">
    <source>
        <dbReference type="EMBL" id="WPK27377.1"/>
    </source>
</evidence>
<keyword evidence="5" id="KW-0812">Transmembrane</keyword>
<evidence type="ECO:0000256" key="3">
    <source>
        <dbReference type="ARBA" id="ARBA00022827"/>
    </source>
</evidence>
<dbReference type="Pfam" id="PF07992">
    <property type="entry name" value="Pyr_redox_2"/>
    <property type="match status" value="1"/>
</dbReference>